<accession>W4S6X0</accession>
<protein>
    <submittedName>
        <fullName evidence="1">Uncharacterized protein</fullName>
    </submittedName>
</protein>
<gene>
    <name evidence="1" type="ORF">XPU_3897</name>
</gene>
<dbReference type="EMBL" id="BAVB01000352">
    <property type="protein sequence ID" value="GAE52365.1"/>
    <property type="molecule type" value="Genomic_DNA"/>
</dbReference>
<comment type="caution">
    <text evidence="1">The sequence shown here is derived from an EMBL/GenBank/DDBJ whole genome shotgun (WGS) entry which is preliminary data.</text>
</comment>
<evidence type="ECO:0000313" key="1">
    <source>
        <dbReference type="EMBL" id="GAE52365.1"/>
    </source>
</evidence>
<sequence length="109" mass="12767">MVVLYRMDSHQKRHTTTREQYCKSNGEWAQVLRQMRHVANPEELIDYKQSITRIEIAADEASAMVETRATLGLPGLRMTFRSRDKLVRKRWKTLIERSEGTAWVGPAYD</sequence>
<name>W4S6X0_9XANT</name>
<proteinExistence type="predicted"/>
<dbReference type="Proteomes" id="UP000019143">
    <property type="component" value="Unassembled WGS sequence"/>
</dbReference>
<reference evidence="1 2" key="1">
    <citation type="submission" date="2014-01" db="EMBL/GenBank/DDBJ databases">
        <title>Genome sequence and analysis of Xanthomonas arboricola pv. pruni.</title>
        <authorList>
            <person name="Fujikawa T."/>
            <person name="Nakazono-Nagaoka E."/>
        </authorList>
    </citation>
    <scope>NUCLEOTIDE SEQUENCE [LARGE SCALE GENOMIC DNA]</scope>
    <source>
        <strain evidence="2">MAFF 311562</strain>
    </source>
</reference>
<evidence type="ECO:0000313" key="2">
    <source>
        <dbReference type="Proteomes" id="UP000019143"/>
    </source>
</evidence>
<organism evidence="1 2">
    <name type="scientific">Xanthomonas arboricola pv. pruni str. MAFF 311562</name>
    <dbReference type="NCBI Taxonomy" id="1414836"/>
    <lineage>
        <taxon>Bacteria</taxon>
        <taxon>Pseudomonadati</taxon>
        <taxon>Pseudomonadota</taxon>
        <taxon>Gammaproteobacteria</taxon>
        <taxon>Lysobacterales</taxon>
        <taxon>Lysobacteraceae</taxon>
        <taxon>Xanthomonas</taxon>
    </lineage>
</organism>
<dbReference type="AlphaFoldDB" id="W4S6X0"/>